<dbReference type="AlphaFoldDB" id="A0A2X2YGW9"/>
<sequence>MPQSLATPQVNQFKTHSEQIALLRERGMLIESDSKACRLLDQVNYYRLSGYWYSWRKLLKTGERADSFIAGTTLADVVAVYMFDCKLREAVFTCLAPIELSVRSMLGHELGRIDPFSHLHPDSLGSLARASDCEGSSSGHQKWLERYEKELRASREDFVDHHKKKYGGKLPIWAAVEVMDWGSLTHLYKLAPIGVRDTIAARVDLNATQLGSWLKALNILRNYSSHHARMFNRVYAIKPWLPRKARTGHDCGHGKPDFWSANFDPISSGSP</sequence>
<dbReference type="OMA" id="VCAHHSR"/>
<proteinExistence type="predicted"/>
<dbReference type="EMBL" id="UASJ01000001">
    <property type="protein sequence ID" value="SQB63354.1"/>
    <property type="molecule type" value="Genomic_DNA"/>
</dbReference>
<dbReference type="Pfam" id="PF07751">
    <property type="entry name" value="Abi_2"/>
    <property type="match status" value="1"/>
</dbReference>
<dbReference type="RefSeq" id="WP_013188834.1">
    <property type="nucleotide sequence ID" value="NZ_CP068112.1"/>
</dbReference>
<evidence type="ECO:0000313" key="1">
    <source>
        <dbReference type="EMBL" id="SQB63354.1"/>
    </source>
</evidence>
<dbReference type="Proteomes" id="UP000250245">
    <property type="component" value="Unassembled WGS sequence"/>
</dbReference>
<organism evidence="1 2">
    <name type="scientific">Mobiluncus curtisii</name>
    <dbReference type="NCBI Taxonomy" id="2051"/>
    <lineage>
        <taxon>Bacteria</taxon>
        <taxon>Bacillati</taxon>
        <taxon>Actinomycetota</taxon>
        <taxon>Actinomycetes</taxon>
        <taxon>Actinomycetales</taxon>
        <taxon>Actinomycetaceae</taxon>
        <taxon>Mobiluncus</taxon>
    </lineage>
</organism>
<dbReference type="GeneID" id="55564725"/>
<protein>
    <submittedName>
        <fullName evidence="1">Abortive infection bacteriophage resistance protein</fullName>
    </submittedName>
</protein>
<dbReference type="InterPro" id="IPR011664">
    <property type="entry name" value="Abi_system_AbiD/AbiF-like"/>
</dbReference>
<reference evidence="1 2" key="1">
    <citation type="submission" date="2018-06" db="EMBL/GenBank/DDBJ databases">
        <authorList>
            <consortium name="Pathogen Informatics"/>
            <person name="Doyle S."/>
        </authorList>
    </citation>
    <scope>NUCLEOTIDE SEQUENCE [LARGE SCALE GENOMIC DNA]</scope>
    <source>
        <strain evidence="1 2">NCTC11820</strain>
    </source>
</reference>
<name>A0A2X2YGW9_9ACTO</name>
<accession>A0A2X2YGW9</accession>
<evidence type="ECO:0000313" key="2">
    <source>
        <dbReference type="Proteomes" id="UP000250245"/>
    </source>
</evidence>
<gene>
    <name evidence="1" type="ORF">NCTC11820_00123</name>
</gene>